<organism evidence="2 3">
    <name type="scientific">Caldiarchaeum subterraneum</name>
    <dbReference type="NCBI Taxonomy" id="311458"/>
    <lineage>
        <taxon>Archaea</taxon>
        <taxon>Nitrososphaerota</taxon>
        <taxon>Candidatus Caldarchaeales</taxon>
        <taxon>Candidatus Caldarchaeaceae</taxon>
        <taxon>Candidatus Caldarchaeum</taxon>
    </lineage>
</organism>
<dbReference type="GO" id="GO:0016226">
    <property type="term" value="P:iron-sulfur cluster assembly"/>
    <property type="evidence" value="ECO:0007669"/>
    <property type="project" value="InterPro"/>
</dbReference>
<sequence>MMTKELQITVTEKAAQKIKEIIKNEGNDKLALRIFIAGGGCSGFKYGMALDENTYEDDIVITKDGAKIVIDQFSASFLNGSTIDYVENIMGSGFKIDNPNVVSTCGCGQSFSVGNRC</sequence>
<dbReference type="FunFam" id="2.60.300.12:FF:000013">
    <property type="entry name" value="Iron-sulfur assembly protein 2"/>
    <property type="match status" value="1"/>
</dbReference>
<dbReference type="NCBIfam" id="TIGR00049">
    <property type="entry name" value="iron-sulfur cluster assembly accessory protein"/>
    <property type="match status" value="1"/>
</dbReference>
<dbReference type="GO" id="GO:0051537">
    <property type="term" value="F:2 iron, 2 sulfur cluster binding"/>
    <property type="evidence" value="ECO:0007669"/>
    <property type="project" value="TreeGrafter"/>
</dbReference>
<dbReference type="NCBIfam" id="NF010147">
    <property type="entry name" value="PRK13623.1"/>
    <property type="match status" value="1"/>
</dbReference>
<protein>
    <submittedName>
        <fullName evidence="2">Iron-sulfur cluster insertion protein ErpA</fullName>
    </submittedName>
</protein>
<accession>A0A833EAK9</accession>
<dbReference type="PANTHER" id="PTHR43011:SF1">
    <property type="entry name" value="IRON-SULFUR CLUSTER ASSEMBLY 2 HOMOLOG, MITOCHONDRIAL"/>
    <property type="match status" value="1"/>
</dbReference>
<dbReference type="SUPFAM" id="SSF89360">
    <property type="entry name" value="HesB-like domain"/>
    <property type="match status" value="1"/>
</dbReference>
<dbReference type="PROSITE" id="PS01152">
    <property type="entry name" value="HESB"/>
    <property type="match status" value="1"/>
</dbReference>
<proteinExistence type="predicted"/>
<dbReference type="InterPro" id="IPR000361">
    <property type="entry name" value="ATAP_core_dom"/>
</dbReference>
<dbReference type="Gene3D" id="2.60.300.12">
    <property type="entry name" value="HesB-like domain"/>
    <property type="match status" value="1"/>
</dbReference>
<dbReference type="Pfam" id="PF01521">
    <property type="entry name" value="Fe-S_biosyn"/>
    <property type="match status" value="1"/>
</dbReference>
<dbReference type="PANTHER" id="PTHR43011">
    <property type="entry name" value="IRON-SULFUR CLUSTER ASSEMBLY 2 HOMOLOG, MITOCHONDRIAL"/>
    <property type="match status" value="1"/>
</dbReference>
<dbReference type="InterPro" id="IPR017870">
    <property type="entry name" value="FeS_cluster_insertion_CS"/>
</dbReference>
<dbReference type="AlphaFoldDB" id="A0A833EAK9"/>
<evidence type="ECO:0000313" key="3">
    <source>
        <dbReference type="Proteomes" id="UP000608579"/>
    </source>
</evidence>
<gene>
    <name evidence="2" type="primary">erpA</name>
    <name evidence="2" type="ORF">EYH45_04265</name>
</gene>
<dbReference type="EMBL" id="DQVM01000080">
    <property type="protein sequence ID" value="HIQ29760.1"/>
    <property type="molecule type" value="Genomic_DNA"/>
</dbReference>
<name>A0A833EAK9_CALS0</name>
<dbReference type="InterPro" id="IPR016092">
    <property type="entry name" value="ATAP"/>
</dbReference>
<dbReference type="GO" id="GO:0051539">
    <property type="term" value="F:4 iron, 4 sulfur cluster binding"/>
    <property type="evidence" value="ECO:0007669"/>
    <property type="project" value="TreeGrafter"/>
</dbReference>
<feature type="domain" description="Core" evidence="1">
    <location>
        <begin position="7"/>
        <end position="108"/>
    </location>
</feature>
<evidence type="ECO:0000313" key="2">
    <source>
        <dbReference type="EMBL" id="HIQ29760.1"/>
    </source>
</evidence>
<reference evidence="2" key="1">
    <citation type="journal article" date="2020" name="ISME J.">
        <title>Gammaproteobacteria mediating utilization of methyl-, sulfur- and petroleum organic compounds in deep ocean hydrothermal plumes.</title>
        <authorList>
            <person name="Zhou Z."/>
            <person name="Liu Y."/>
            <person name="Pan J."/>
            <person name="Cron B.R."/>
            <person name="Toner B.M."/>
            <person name="Anantharaman K."/>
            <person name="Breier J.A."/>
            <person name="Dick G.J."/>
            <person name="Li M."/>
        </authorList>
    </citation>
    <scope>NUCLEOTIDE SEQUENCE</scope>
    <source>
        <strain evidence="2">SZUA-1515</strain>
    </source>
</reference>
<evidence type="ECO:0000259" key="1">
    <source>
        <dbReference type="Pfam" id="PF01521"/>
    </source>
</evidence>
<dbReference type="GO" id="GO:0005506">
    <property type="term" value="F:iron ion binding"/>
    <property type="evidence" value="ECO:0007669"/>
    <property type="project" value="TreeGrafter"/>
</dbReference>
<dbReference type="Proteomes" id="UP000608579">
    <property type="component" value="Unassembled WGS sequence"/>
</dbReference>
<dbReference type="InterPro" id="IPR035903">
    <property type="entry name" value="HesB-like_dom_sf"/>
</dbReference>
<comment type="caution">
    <text evidence="2">The sequence shown here is derived from an EMBL/GenBank/DDBJ whole genome shotgun (WGS) entry which is preliminary data.</text>
</comment>